<proteinExistence type="predicted"/>
<evidence type="ECO:0000256" key="6">
    <source>
        <dbReference type="SAM" id="Phobius"/>
    </source>
</evidence>
<evidence type="ECO:0000256" key="1">
    <source>
        <dbReference type="ARBA" id="ARBA00004191"/>
    </source>
</evidence>
<reference evidence="7 8" key="1">
    <citation type="submission" date="2019-06" db="EMBL/GenBank/DDBJ databases">
        <authorList>
            <person name="Meng X."/>
        </authorList>
    </citation>
    <scope>NUCLEOTIDE SEQUENCE [LARGE SCALE GENOMIC DNA]</scope>
    <source>
        <strain evidence="7 8">M625</strain>
    </source>
</reference>
<dbReference type="SUPFAM" id="SSF52058">
    <property type="entry name" value="L domain-like"/>
    <property type="match status" value="3"/>
</dbReference>
<keyword evidence="3" id="KW-0964">Secreted</keyword>
<dbReference type="PANTHER" id="PTHR31018">
    <property type="entry name" value="SPORULATION-SPECIFIC PROTEIN-RELATED"/>
    <property type="match status" value="1"/>
</dbReference>
<dbReference type="GO" id="GO:0030313">
    <property type="term" value="C:cell envelope"/>
    <property type="evidence" value="ECO:0007669"/>
    <property type="project" value="UniProtKB-SubCell"/>
</dbReference>
<feature type="transmembrane region" description="Helical" evidence="6">
    <location>
        <begin position="26"/>
        <end position="43"/>
    </location>
</feature>
<keyword evidence="6" id="KW-0812">Transmembrane</keyword>
<dbReference type="InterPro" id="IPR051648">
    <property type="entry name" value="CWI-Assembly_Regulator"/>
</dbReference>
<accession>A0A504JL42</accession>
<dbReference type="NCBIfam" id="TIGR04183">
    <property type="entry name" value="Por_Secre_tail"/>
    <property type="match status" value="1"/>
</dbReference>
<dbReference type="AlphaFoldDB" id="A0A504JL42"/>
<keyword evidence="6" id="KW-1133">Transmembrane helix</keyword>
<sequence>MYYINSNKFIIEFVDLKTITMKKHRLFYFMLLFATYLGMAQVSNGNITLTTQAEVDAFNFTKINGKLVIKEASPGAITNIDNLSILTSVFDITIENNTALTNINGLSNITGLSSDFVELNLVIKDNSSLVNLDGLSNLKAEGQDLRVINNSQLQNIDGLSGITTNEESIGTSIIIKDNQLLQNINGLSGITVVSQNLWIEGNQILENLDGLANILYYAFTEVDNLILQDNINLQDACGIVVALKSYIEVAVPTGLEPLIENNGSKASSVEDVFKNCCETLDGNLIITSQSQIDNFNFCEITGNLTIKEAVAGDITDLTNLSILETLGGSLTIEGNSNLTQIVGFEQVPSILEINIKNNPELLSVRGFNSLTALNGFLLSQNPKVERIEGLSKINILKDFKIFNANISELPNLNSLENIRGDLNLNRTKITNIDALQNLKNIGNIFLSINPLLDNINGLSGATINSIVIRISSNNALRNINGIAGFNPNPNTSPADVVVSNNASLENLDGLSNLALIRGRLILINNPNLQNACGVLPLLTTPGAVKGEISISNNSSNTSSANDIIADCSSKSLQNLTDISSDVATKIYPIPSNGQEFFIKNGQKNTPYQVISFSGIVIAEGIIESVNQQVILPRSLQKGIYFVKTIKGDKTNSNKLVVN</sequence>
<protein>
    <submittedName>
        <fullName evidence="7">T9SS type A sorting domain-containing protein</fullName>
    </submittedName>
</protein>
<dbReference type="Gene3D" id="3.80.20.20">
    <property type="entry name" value="Receptor L-domain"/>
    <property type="match status" value="2"/>
</dbReference>
<keyword evidence="4" id="KW-0732">Signal</keyword>
<evidence type="ECO:0000256" key="2">
    <source>
        <dbReference type="ARBA" id="ARBA00022512"/>
    </source>
</evidence>
<dbReference type="InterPro" id="IPR026444">
    <property type="entry name" value="Secre_tail"/>
</dbReference>
<keyword evidence="6" id="KW-0472">Membrane</keyword>
<dbReference type="OrthoDB" id="1186368at2"/>
<organism evidence="7 8">
    <name type="scientific">Aquimarina algicola</name>
    <dbReference type="NCBI Taxonomy" id="2589995"/>
    <lineage>
        <taxon>Bacteria</taxon>
        <taxon>Pseudomonadati</taxon>
        <taxon>Bacteroidota</taxon>
        <taxon>Flavobacteriia</taxon>
        <taxon>Flavobacteriales</taxon>
        <taxon>Flavobacteriaceae</taxon>
        <taxon>Aquimarina</taxon>
    </lineage>
</organism>
<evidence type="ECO:0000256" key="4">
    <source>
        <dbReference type="ARBA" id="ARBA00022729"/>
    </source>
</evidence>
<dbReference type="Proteomes" id="UP000315540">
    <property type="component" value="Unassembled WGS sequence"/>
</dbReference>
<comment type="subcellular location">
    <subcellularLocation>
        <location evidence="1">Secreted</location>
        <location evidence="1">Cell wall</location>
    </subcellularLocation>
</comment>
<keyword evidence="8" id="KW-1185">Reference proteome</keyword>
<dbReference type="EMBL" id="VFWZ01000002">
    <property type="protein sequence ID" value="TPN87281.1"/>
    <property type="molecule type" value="Genomic_DNA"/>
</dbReference>
<keyword evidence="5" id="KW-0325">Glycoprotein</keyword>
<dbReference type="InterPro" id="IPR036941">
    <property type="entry name" value="Rcpt_L-dom_sf"/>
</dbReference>
<keyword evidence="2" id="KW-0134">Cell wall</keyword>
<dbReference type="PANTHER" id="PTHR31018:SF3">
    <property type="entry name" value="RECEPTOR PROTEIN-TYROSINE KINASE"/>
    <property type="match status" value="1"/>
</dbReference>
<comment type="caution">
    <text evidence="7">The sequence shown here is derived from an EMBL/GenBank/DDBJ whole genome shotgun (WGS) entry which is preliminary data.</text>
</comment>
<evidence type="ECO:0000313" key="8">
    <source>
        <dbReference type="Proteomes" id="UP000315540"/>
    </source>
</evidence>
<evidence type="ECO:0000256" key="5">
    <source>
        <dbReference type="ARBA" id="ARBA00023180"/>
    </source>
</evidence>
<gene>
    <name evidence="7" type="ORF">FHK87_06755</name>
</gene>
<evidence type="ECO:0000313" key="7">
    <source>
        <dbReference type="EMBL" id="TPN87281.1"/>
    </source>
</evidence>
<name>A0A504JL42_9FLAO</name>
<evidence type="ECO:0000256" key="3">
    <source>
        <dbReference type="ARBA" id="ARBA00022525"/>
    </source>
</evidence>